<organism evidence="1 2">
    <name type="scientific">Angiostrongylus cantonensis</name>
    <name type="common">Rat lungworm</name>
    <dbReference type="NCBI Taxonomy" id="6313"/>
    <lineage>
        <taxon>Eukaryota</taxon>
        <taxon>Metazoa</taxon>
        <taxon>Ecdysozoa</taxon>
        <taxon>Nematoda</taxon>
        <taxon>Chromadorea</taxon>
        <taxon>Rhabditida</taxon>
        <taxon>Rhabditina</taxon>
        <taxon>Rhabditomorpha</taxon>
        <taxon>Strongyloidea</taxon>
        <taxon>Metastrongylidae</taxon>
        <taxon>Angiostrongylus</taxon>
    </lineage>
</organism>
<dbReference type="WBParaSite" id="ACAC_0000519601-mRNA-1">
    <property type="protein sequence ID" value="ACAC_0000519601-mRNA-1"/>
    <property type="gene ID" value="ACAC_0000519601"/>
</dbReference>
<evidence type="ECO:0000313" key="2">
    <source>
        <dbReference type="WBParaSite" id="ACAC_0000519601-mRNA-1"/>
    </source>
</evidence>
<name>A0A0K0D551_ANGCA</name>
<sequence length="167" mass="19096">MDPVEREIALHSVIRTDCCGPNFYHFDCMKNATLIRGQEMRCPKCNQPNDQTDFEEKIRRQGIFIQMYNVVDECNGDDSMDGNQLSPCYYSMTRNSAKERSCLSSLGPCTYDETDALDDRVFNPHEALNACISCGIHCHRICAGPPWSCYNPDGEGEEEKWQCEDCR</sequence>
<dbReference type="STRING" id="6313.A0A0K0D551"/>
<reference evidence="2" key="2">
    <citation type="submission" date="2017-02" db="UniProtKB">
        <authorList>
            <consortium name="WormBaseParasite"/>
        </authorList>
    </citation>
    <scope>IDENTIFICATION</scope>
</reference>
<evidence type="ECO:0000313" key="1">
    <source>
        <dbReference type="Proteomes" id="UP000035642"/>
    </source>
</evidence>
<accession>A0A0K0D551</accession>
<dbReference type="Proteomes" id="UP000035642">
    <property type="component" value="Unassembled WGS sequence"/>
</dbReference>
<dbReference type="AlphaFoldDB" id="A0A0K0D551"/>
<reference evidence="1" key="1">
    <citation type="submission" date="2012-09" db="EMBL/GenBank/DDBJ databases">
        <authorList>
            <person name="Martin A.A."/>
        </authorList>
    </citation>
    <scope>NUCLEOTIDE SEQUENCE</scope>
</reference>
<keyword evidence="1" id="KW-1185">Reference proteome</keyword>
<protein>
    <submittedName>
        <fullName evidence="2">PHD domain-containing protein</fullName>
    </submittedName>
</protein>
<proteinExistence type="predicted"/>